<dbReference type="Pfam" id="PF13577">
    <property type="entry name" value="SnoaL_4"/>
    <property type="match status" value="1"/>
</dbReference>
<feature type="domain" description="SnoaL-like" evidence="1">
    <location>
        <begin position="3"/>
        <end position="127"/>
    </location>
</feature>
<dbReference type="EMBL" id="NWUF01000006">
    <property type="protein sequence ID" value="PCE42707.1"/>
    <property type="molecule type" value="Genomic_DNA"/>
</dbReference>
<evidence type="ECO:0000313" key="3">
    <source>
        <dbReference type="Proteomes" id="UP000218934"/>
    </source>
</evidence>
<organism evidence="2 3">
    <name type="scientific">Rhizorhabdus dicambivorans</name>
    <dbReference type="NCBI Taxonomy" id="1850238"/>
    <lineage>
        <taxon>Bacteria</taxon>
        <taxon>Pseudomonadati</taxon>
        <taxon>Pseudomonadota</taxon>
        <taxon>Alphaproteobacteria</taxon>
        <taxon>Sphingomonadales</taxon>
        <taxon>Sphingomonadaceae</taxon>
        <taxon>Rhizorhabdus</taxon>
    </lineage>
</organism>
<reference evidence="2 3" key="1">
    <citation type="submission" date="2017-09" db="EMBL/GenBank/DDBJ databases">
        <title>The Catabolism of 3,6-Dichlorosalicylic acid is Initiated by the Cytochrome P450 Monooxygenase DsmABC in Rhizorhabdus dicambivorans Ndbn-20.</title>
        <authorList>
            <person name="Na L."/>
        </authorList>
    </citation>
    <scope>NUCLEOTIDE SEQUENCE [LARGE SCALE GENOMIC DNA]</scope>
    <source>
        <strain evidence="2 3">Ndbn-20m</strain>
    </source>
</reference>
<dbReference type="Proteomes" id="UP000218934">
    <property type="component" value="Unassembled WGS sequence"/>
</dbReference>
<sequence length="170" mass="19033">MSSEAKRRIRELMELYCRAWDRADIELALSIWHPDGTAQYLTEPVRDVRTMIPERLSARRATQVVTSHQVTNAVIAVEGDRAVSEAYGTAWQQQPGENGAIMQIHFFSRYLDSWSCRDGRWGLDHRRVLLDGHSVSSFEPLPALQAATGLGRMGPDDPSYAHLASLKAVG</sequence>
<name>A0A2A4FYC4_9SPHN</name>
<dbReference type="Gene3D" id="3.10.450.50">
    <property type="match status" value="1"/>
</dbReference>
<gene>
    <name evidence="2" type="ORF">COO09_07645</name>
</gene>
<comment type="caution">
    <text evidence="2">The sequence shown here is derived from an EMBL/GenBank/DDBJ whole genome shotgun (WGS) entry which is preliminary data.</text>
</comment>
<proteinExistence type="predicted"/>
<dbReference type="SUPFAM" id="SSF54427">
    <property type="entry name" value="NTF2-like"/>
    <property type="match status" value="1"/>
</dbReference>
<evidence type="ECO:0000313" key="2">
    <source>
        <dbReference type="EMBL" id="PCE42707.1"/>
    </source>
</evidence>
<dbReference type="OrthoDB" id="7585039at2"/>
<dbReference type="InterPro" id="IPR032710">
    <property type="entry name" value="NTF2-like_dom_sf"/>
</dbReference>
<evidence type="ECO:0000259" key="1">
    <source>
        <dbReference type="Pfam" id="PF13577"/>
    </source>
</evidence>
<protein>
    <submittedName>
        <fullName evidence="2">Nuclear transport factor 2 family protein</fullName>
    </submittedName>
</protein>
<dbReference type="RefSeq" id="WP_066959701.1">
    <property type="nucleotide sequence ID" value="NZ_CP023449.1"/>
</dbReference>
<accession>A0A2A4FYC4</accession>
<dbReference type="KEGG" id="rdi:CMV14_03510"/>
<dbReference type="InterPro" id="IPR037401">
    <property type="entry name" value="SnoaL-like"/>
</dbReference>
<dbReference type="AlphaFoldDB" id="A0A2A4FYC4"/>
<keyword evidence="3" id="KW-1185">Reference proteome</keyword>